<name>A0A849KNJ0_9BURK</name>
<dbReference type="NCBIfam" id="TIGR02532">
    <property type="entry name" value="IV_pilin_GFxxxE"/>
    <property type="match status" value="1"/>
</dbReference>
<reference evidence="3 4" key="2">
    <citation type="submission" date="2020-06" db="EMBL/GenBank/DDBJ databases">
        <title>Ramlibacter rhizophilus sp. nov., isolated from rhizosphere soil of national flower Mugunghwa from South Korea.</title>
        <authorList>
            <person name="Zheng-Fei Y."/>
            <person name="Huan T."/>
        </authorList>
    </citation>
    <scope>NUCLEOTIDE SEQUENCE [LARGE SCALE GENOMIC DNA]</scope>
    <source>
        <strain evidence="3 4">B156</strain>
    </source>
</reference>
<dbReference type="Pfam" id="PF07963">
    <property type="entry name" value="N_methyl"/>
    <property type="match status" value="1"/>
</dbReference>
<protein>
    <submittedName>
        <fullName evidence="3">Prepilin-type N-terminal cleavage/methylation domain-containing protein</fullName>
    </submittedName>
</protein>
<reference evidence="3 4" key="1">
    <citation type="submission" date="2020-05" db="EMBL/GenBank/DDBJ databases">
        <authorList>
            <person name="Khan S.A."/>
            <person name="Jeon C.O."/>
            <person name="Chun B.H."/>
        </authorList>
    </citation>
    <scope>NUCLEOTIDE SEQUENCE [LARGE SCALE GENOMIC DNA]</scope>
    <source>
        <strain evidence="3 4">B156</strain>
    </source>
</reference>
<dbReference type="Gene3D" id="3.30.700.10">
    <property type="entry name" value="Glycoprotein, Type 4 Pilin"/>
    <property type="match status" value="1"/>
</dbReference>
<dbReference type="InterPro" id="IPR031982">
    <property type="entry name" value="PilE-like"/>
</dbReference>
<evidence type="ECO:0000313" key="3">
    <source>
        <dbReference type="EMBL" id="NNU43339.1"/>
    </source>
</evidence>
<keyword evidence="4" id="KW-1185">Reference proteome</keyword>
<keyword evidence="2" id="KW-0812">Transmembrane</keyword>
<evidence type="ECO:0000256" key="1">
    <source>
        <dbReference type="ARBA" id="ARBA00022481"/>
    </source>
</evidence>
<accession>A0A849KNJ0</accession>
<dbReference type="InterPro" id="IPR012902">
    <property type="entry name" value="N_methyl_site"/>
</dbReference>
<sequence>MKAEKALGRSRGFTLIELVIAMAVIALLAAVAYPSYTAYVRRGKIAVALGELGTARVKLEQYYADNRNYGSTATTCPVPMPSADGFSFSCSWGSTSNSQSFVITAGGVNSMAGYAYSVNHRDEQRTVQFDGAAVDAACWLKKQGDAC</sequence>
<dbReference type="Pfam" id="PF16732">
    <property type="entry name" value="ComP_DUS"/>
    <property type="match status" value="1"/>
</dbReference>
<keyword evidence="2" id="KW-0472">Membrane</keyword>
<proteinExistence type="predicted"/>
<dbReference type="SUPFAM" id="SSF54523">
    <property type="entry name" value="Pili subunits"/>
    <property type="match status" value="1"/>
</dbReference>
<dbReference type="Proteomes" id="UP000552954">
    <property type="component" value="Unassembled WGS sequence"/>
</dbReference>
<feature type="transmembrane region" description="Helical" evidence="2">
    <location>
        <begin position="12"/>
        <end position="33"/>
    </location>
</feature>
<dbReference type="EMBL" id="JABFCS010000001">
    <property type="protein sequence ID" value="NNU43339.1"/>
    <property type="molecule type" value="Genomic_DNA"/>
</dbReference>
<dbReference type="InterPro" id="IPR045584">
    <property type="entry name" value="Pilin-like"/>
</dbReference>
<keyword evidence="1" id="KW-0488">Methylation</keyword>
<dbReference type="PROSITE" id="PS00409">
    <property type="entry name" value="PROKAR_NTER_METHYL"/>
    <property type="match status" value="1"/>
</dbReference>
<dbReference type="PRINTS" id="PR00813">
    <property type="entry name" value="BCTERIALGSPG"/>
</dbReference>
<organism evidence="3 4">
    <name type="scientific">Ramlibacter montanisoli</name>
    <dbReference type="NCBI Taxonomy" id="2732512"/>
    <lineage>
        <taxon>Bacteria</taxon>
        <taxon>Pseudomonadati</taxon>
        <taxon>Pseudomonadota</taxon>
        <taxon>Betaproteobacteria</taxon>
        <taxon>Burkholderiales</taxon>
        <taxon>Comamonadaceae</taxon>
        <taxon>Ramlibacter</taxon>
    </lineage>
</organism>
<dbReference type="GO" id="GO:0015628">
    <property type="term" value="P:protein secretion by the type II secretion system"/>
    <property type="evidence" value="ECO:0007669"/>
    <property type="project" value="InterPro"/>
</dbReference>
<evidence type="ECO:0000256" key="2">
    <source>
        <dbReference type="SAM" id="Phobius"/>
    </source>
</evidence>
<dbReference type="InterPro" id="IPR000983">
    <property type="entry name" value="Bac_GSPG_pilin"/>
</dbReference>
<evidence type="ECO:0000313" key="4">
    <source>
        <dbReference type="Proteomes" id="UP000552954"/>
    </source>
</evidence>
<dbReference type="GO" id="GO:0015627">
    <property type="term" value="C:type II protein secretion system complex"/>
    <property type="evidence" value="ECO:0007669"/>
    <property type="project" value="InterPro"/>
</dbReference>
<comment type="caution">
    <text evidence="3">The sequence shown here is derived from an EMBL/GenBank/DDBJ whole genome shotgun (WGS) entry which is preliminary data.</text>
</comment>
<dbReference type="GO" id="GO:0043683">
    <property type="term" value="P:type IV pilus assembly"/>
    <property type="evidence" value="ECO:0007669"/>
    <property type="project" value="InterPro"/>
</dbReference>
<gene>
    <name evidence="3" type="ORF">HK415_09480</name>
</gene>
<keyword evidence="2" id="KW-1133">Transmembrane helix</keyword>
<dbReference type="AlphaFoldDB" id="A0A849KNJ0"/>